<dbReference type="EMBL" id="CAUZLY010000005">
    <property type="protein sequence ID" value="CAK1238987.1"/>
    <property type="molecule type" value="Genomic_DNA"/>
</dbReference>
<feature type="transmembrane region" description="Helical" evidence="1">
    <location>
        <begin position="47"/>
        <end position="64"/>
    </location>
</feature>
<gene>
    <name evidence="2" type="ORF">R82641_BJNNKPBH_00665</name>
</gene>
<name>A0ABM9MTI0_9LACO</name>
<sequence length="71" mass="8304">MIHLRKMKLFIKKLIKNFTQIFLVIFFIQLFINLLSPTNLLYNLKSVIIFSLIYGVVASIPTKIKSNKMDS</sequence>
<evidence type="ECO:0000313" key="2">
    <source>
        <dbReference type="EMBL" id="CAK1238987.1"/>
    </source>
</evidence>
<reference evidence="2 3" key="1">
    <citation type="submission" date="2023-10" db="EMBL/GenBank/DDBJ databases">
        <authorList>
            <person name="Botero Cardona J."/>
        </authorList>
    </citation>
    <scope>NUCLEOTIDE SEQUENCE [LARGE SCALE GENOMIC DNA]</scope>
    <source>
        <strain evidence="2 3">R-82641</strain>
    </source>
</reference>
<feature type="transmembrane region" description="Helical" evidence="1">
    <location>
        <begin position="21"/>
        <end position="41"/>
    </location>
</feature>
<evidence type="ECO:0000256" key="1">
    <source>
        <dbReference type="SAM" id="Phobius"/>
    </source>
</evidence>
<proteinExistence type="predicted"/>
<evidence type="ECO:0000313" key="3">
    <source>
        <dbReference type="Proteomes" id="UP001314200"/>
    </source>
</evidence>
<keyword evidence="3" id="KW-1185">Reference proteome</keyword>
<comment type="caution">
    <text evidence="2">The sequence shown here is derived from an EMBL/GenBank/DDBJ whole genome shotgun (WGS) entry which is preliminary data.</text>
</comment>
<protein>
    <submittedName>
        <fullName evidence="2">Uncharacterized protein</fullName>
    </submittedName>
</protein>
<keyword evidence="1" id="KW-0812">Transmembrane</keyword>
<dbReference type="Proteomes" id="UP001314200">
    <property type="component" value="Unassembled WGS sequence"/>
</dbReference>
<keyword evidence="1" id="KW-0472">Membrane</keyword>
<organism evidence="2 3">
    <name type="scientific">Fructobacillus cardui</name>
    <dbReference type="NCBI Taxonomy" id="2893170"/>
    <lineage>
        <taxon>Bacteria</taxon>
        <taxon>Bacillati</taxon>
        <taxon>Bacillota</taxon>
        <taxon>Bacilli</taxon>
        <taxon>Lactobacillales</taxon>
        <taxon>Lactobacillaceae</taxon>
        <taxon>Fructobacillus</taxon>
    </lineage>
</organism>
<accession>A0ABM9MTI0</accession>
<keyword evidence="1" id="KW-1133">Transmembrane helix</keyword>